<sequence length="132" mass="13626">MRYIILGLGLALAACAPESKQIDGEAAFMAQCAGCHGKGGRGDGPMAAGLPKAPADLTTISARNGGTFPQDRVMSQIDGFNRGQHGGVDPMPHFGDGDLGPVVMTEEDGNPVPVPAELLALSNYLALLQRQP</sequence>
<dbReference type="Pfam" id="PF00034">
    <property type="entry name" value="Cytochrom_C"/>
    <property type="match status" value="1"/>
</dbReference>
<dbReference type="GO" id="GO:0020037">
    <property type="term" value="F:heme binding"/>
    <property type="evidence" value="ECO:0007669"/>
    <property type="project" value="InterPro"/>
</dbReference>
<dbReference type="AlphaFoldDB" id="A0A1M5A113"/>
<keyword evidence="2 4" id="KW-0479">Metal-binding</keyword>
<keyword evidence="1 4" id="KW-0349">Heme</keyword>
<evidence type="ECO:0000256" key="3">
    <source>
        <dbReference type="ARBA" id="ARBA00023004"/>
    </source>
</evidence>
<evidence type="ECO:0000256" key="4">
    <source>
        <dbReference type="PROSITE-ProRule" id="PRU00433"/>
    </source>
</evidence>
<keyword evidence="8" id="KW-1185">Reference proteome</keyword>
<dbReference type="InterPro" id="IPR009056">
    <property type="entry name" value="Cyt_c-like_dom"/>
</dbReference>
<evidence type="ECO:0000256" key="5">
    <source>
        <dbReference type="SAM" id="MobiDB-lite"/>
    </source>
</evidence>
<evidence type="ECO:0000256" key="2">
    <source>
        <dbReference type="ARBA" id="ARBA00022723"/>
    </source>
</evidence>
<proteinExistence type="predicted"/>
<dbReference type="RefSeq" id="WP_072857241.1">
    <property type="nucleotide sequence ID" value="NZ_FQUE01000004.1"/>
</dbReference>
<dbReference type="GO" id="GO:0009055">
    <property type="term" value="F:electron transfer activity"/>
    <property type="evidence" value="ECO:0007669"/>
    <property type="project" value="InterPro"/>
</dbReference>
<dbReference type="PROSITE" id="PS51257">
    <property type="entry name" value="PROKAR_LIPOPROTEIN"/>
    <property type="match status" value="1"/>
</dbReference>
<dbReference type="InterPro" id="IPR036909">
    <property type="entry name" value="Cyt_c-like_dom_sf"/>
</dbReference>
<reference evidence="8" key="1">
    <citation type="submission" date="2016-11" db="EMBL/GenBank/DDBJ databases">
        <authorList>
            <person name="Varghese N."/>
            <person name="Submissions S."/>
        </authorList>
    </citation>
    <scope>NUCLEOTIDE SEQUENCE [LARGE SCALE GENOMIC DNA]</scope>
    <source>
        <strain evidence="8">DSM 29326</strain>
    </source>
</reference>
<dbReference type="Gene3D" id="1.10.760.10">
    <property type="entry name" value="Cytochrome c-like domain"/>
    <property type="match status" value="1"/>
</dbReference>
<dbReference type="GO" id="GO:0046872">
    <property type="term" value="F:metal ion binding"/>
    <property type="evidence" value="ECO:0007669"/>
    <property type="project" value="UniProtKB-KW"/>
</dbReference>
<evidence type="ECO:0000259" key="6">
    <source>
        <dbReference type="PROSITE" id="PS51007"/>
    </source>
</evidence>
<accession>A0A1M5A113</accession>
<protein>
    <submittedName>
        <fullName evidence="7">Cytochrome c</fullName>
    </submittedName>
</protein>
<evidence type="ECO:0000313" key="8">
    <source>
        <dbReference type="Proteomes" id="UP000183987"/>
    </source>
</evidence>
<dbReference type="OrthoDB" id="5514238at2"/>
<feature type="region of interest" description="Disordered" evidence="5">
    <location>
        <begin position="77"/>
        <end position="100"/>
    </location>
</feature>
<dbReference type="STRING" id="366533.SAMN05444339_104205"/>
<feature type="domain" description="Cytochrome c" evidence="6">
    <location>
        <begin position="19"/>
        <end position="129"/>
    </location>
</feature>
<dbReference type="EMBL" id="FQUE01000004">
    <property type="protein sequence ID" value="SHF23973.1"/>
    <property type="molecule type" value="Genomic_DNA"/>
</dbReference>
<keyword evidence="3 4" id="KW-0408">Iron</keyword>
<evidence type="ECO:0000313" key="7">
    <source>
        <dbReference type="EMBL" id="SHF23973.1"/>
    </source>
</evidence>
<dbReference type="SUPFAM" id="SSF46626">
    <property type="entry name" value="Cytochrome c"/>
    <property type="match status" value="1"/>
</dbReference>
<evidence type="ECO:0000256" key="1">
    <source>
        <dbReference type="ARBA" id="ARBA00022617"/>
    </source>
</evidence>
<dbReference type="Proteomes" id="UP000183987">
    <property type="component" value="Unassembled WGS sequence"/>
</dbReference>
<organism evidence="7 8">
    <name type="scientific">Loktanella atrilutea</name>
    <dbReference type="NCBI Taxonomy" id="366533"/>
    <lineage>
        <taxon>Bacteria</taxon>
        <taxon>Pseudomonadati</taxon>
        <taxon>Pseudomonadota</taxon>
        <taxon>Alphaproteobacteria</taxon>
        <taxon>Rhodobacterales</taxon>
        <taxon>Roseobacteraceae</taxon>
        <taxon>Loktanella</taxon>
    </lineage>
</organism>
<gene>
    <name evidence="7" type="ORF">SAMN05444339_104205</name>
</gene>
<name>A0A1M5A113_LOKAT</name>
<dbReference type="PROSITE" id="PS51007">
    <property type="entry name" value="CYTC"/>
    <property type="match status" value="1"/>
</dbReference>